<dbReference type="CDD" id="cd02042">
    <property type="entry name" value="ParAB_family"/>
    <property type="match status" value="1"/>
</dbReference>
<dbReference type="EMBL" id="AP024238">
    <property type="protein sequence ID" value="BCO25531.1"/>
    <property type="molecule type" value="Genomic_DNA"/>
</dbReference>
<name>A0ABN6D430_9BURK</name>
<dbReference type="InterPro" id="IPR017746">
    <property type="entry name" value="Cellulose_synthase_operon_BcsQ"/>
</dbReference>
<dbReference type="Gene3D" id="3.40.50.300">
    <property type="entry name" value="P-loop containing nucleotide triphosphate hydrolases"/>
    <property type="match status" value="1"/>
</dbReference>
<sequence>MSVIGVISMKGGVGKTSTTANLATALGSQLGDGRVYTVDLDPQNALHWHFGLIDQDDSGVCEQSLHEGNWRNAMLESSFNVRCLPYGNVAETDREAFESLLSQSDQWVNEQLKAAELSDNVVVVIDSPPGPSVYLKQVCECADLILIVLLADAGSYATIPEMETWLDTYTTKRPELKVYYVLNQIDRSETLNRDTAAFLHRQLKPRLCPVDIHNDEAVAEALAFQQPVLSYEPHCQASHDFVRLAMWTINTLNK</sequence>
<evidence type="ECO:0000313" key="2">
    <source>
        <dbReference type="Proteomes" id="UP000824366"/>
    </source>
</evidence>
<organism evidence="1 2">
    <name type="scientific">Rhodoferax lithotrophicus</name>
    <dbReference type="NCBI Taxonomy" id="2798804"/>
    <lineage>
        <taxon>Bacteria</taxon>
        <taxon>Pseudomonadati</taxon>
        <taxon>Pseudomonadota</taxon>
        <taxon>Betaproteobacteria</taxon>
        <taxon>Burkholderiales</taxon>
        <taxon>Comamonadaceae</taxon>
        <taxon>Rhodoferax</taxon>
    </lineage>
</organism>
<dbReference type="Pfam" id="PF06564">
    <property type="entry name" value="CBP_BcsQ"/>
    <property type="match status" value="1"/>
</dbReference>
<dbReference type="InterPro" id="IPR027417">
    <property type="entry name" value="P-loop_NTPase"/>
</dbReference>
<accession>A0ABN6D430</accession>
<dbReference type="RefSeq" id="WP_223907336.1">
    <property type="nucleotide sequence ID" value="NZ_AP024238.1"/>
</dbReference>
<protein>
    <submittedName>
        <fullName evidence="1">Cellulose biosynthesis protein BcsQ</fullName>
    </submittedName>
</protein>
<proteinExistence type="predicted"/>
<reference evidence="1 2" key="1">
    <citation type="journal article" date="2021" name="Microbiol. Spectr.">
        <title>A Single Bacterium Capable of Oxidation and Reduction of Iron at Circumneutral pH.</title>
        <authorList>
            <person name="Kato S."/>
            <person name="Ohkuma M."/>
        </authorList>
    </citation>
    <scope>NUCLEOTIDE SEQUENCE [LARGE SCALE GENOMIC DNA]</scope>
    <source>
        <strain evidence="1 2">MIZ03</strain>
    </source>
</reference>
<keyword evidence="2" id="KW-1185">Reference proteome</keyword>
<dbReference type="PANTHER" id="PTHR13696:SF99">
    <property type="entry name" value="COBYRINIC ACID AC-DIAMIDE SYNTHASE"/>
    <property type="match status" value="1"/>
</dbReference>
<dbReference type="SUPFAM" id="SSF52540">
    <property type="entry name" value="P-loop containing nucleoside triphosphate hydrolases"/>
    <property type="match status" value="1"/>
</dbReference>
<evidence type="ECO:0000313" key="1">
    <source>
        <dbReference type="EMBL" id="BCO25531.1"/>
    </source>
</evidence>
<dbReference type="PANTHER" id="PTHR13696">
    <property type="entry name" value="P-LOOP CONTAINING NUCLEOSIDE TRIPHOSPHATE HYDROLASE"/>
    <property type="match status" value="1"/>
</dbReference>
<dbReference type="Proteomes" id="UP000824366">
    <property type="component" value="Chromosome"/>
</dbReference>
<dbReference type="InterPro" id="IPR050678">
    <property type="entry name" value="DNA_Partitioning_ATPase"/>
</dbReference>
<gene>
    <name evidence="1" type="ORF">MIZ03_0392</name>
</gene>
<dbReference type="NCBIfam" id="TIGR03371">
    <property type="entry name" value="cellulose_yhjQ"/>
    <property type="match status" value="1"/>
</dbReference>